<dbReference type="Pfam" id="PF00076">
    <property type="entry name" value="RRM_1"/>
    <property type="match status" value="3"/>
</dbReference>
<dbReference type="InterPro" id="IPR000504">
    <property type="entry name" value="RRM_dom"/>
</dbReference>
<feature type="compositionally biased region" description="Basic and acidic residues" evidence="3">
    <location>
        <begin position="570"/>
        <end position="580"/>
    </location>
</feature>
<dbReference type="SUPFAM" id="SSF54928">
    <property type="entry name" value="RNA-binding domain, RBD"/>
    <property type="match status" value="2"/>
</dbReference>
<feature type="compositionally biased region" description="Basic and acidic residues" evidence="3">
    <location>
        <begin position="50"/>
        <end position="65"/>
    </location>
</feature>
<feature type="compositionally biased region" description="Basic and acidic residues" evidence="3">
    <location>
        <begin position="454"/>
        <end position="465"/>
    </location>
</feature>
<feature type="domain" description="RRM" evidence="4">
    <location>
        <begin position="327"/>
        <end position="402"/>
    </location>
</feature>
<reference evidence="5 6" key="1">
    <citation type="submission" date="2024-01" db="EMBL/GenBank/DDBJ databases">
        <title>Genome assemblies of Stephania.</title>
        <authorList>
            <person name="Yang L."/>
        </authorList>
    </citation>
    <scope>NUCLEOTIDE SEQUENCE [LARGE SCALE GENOMIC DNA]</scope>
    <source>
        <strain evidence="5">JXDWG</strain>
        <tissue evidence="5">Leaf</tissue>
    </source>
</reference>
<sequence length="740" mass="84061">MSQRAVIARQSSTVAPKKRHRLRSEEEALKAQIIDRGTEDEPPRRQQLLEQKESENVSMGRRGDDEISESSNFEGNGPNLGNVDDGMINVAVEEHEEAVDYGDEEPDEAKEDVGEGEELVGYEHIEEVIDGDEEEEHHVVVKERRRRKEFEVFVGGLDRDAVEEDLLDVFSKVGDITEVRLMKNLLTRKNKGFAFIQFATTEQAKRAVNELKSTMVNGKQCGVFPSQDSDTLFIGNICKTWTKEAFKEKLAKYGVNNFEDLTLVEDIKNTGMNRGFAFLDFPSRADALDACKHLQKMHVVFGTDRLAKVAFADTFIEPDDEIMAQVKKVFIDGLHSAWDEDCVRKHVGKFGRIEFIELARNMPAAKRTDFGFVTFDTHDAAVACIEGINNTELVDGDNKVKVWARLTRPRHRCRLGNHGRGGYSVGRGGRGDARTSRSSGMGFITSRRYSTHGGQDRQYDGDFKHSHGPQGRYTTINSDPDRVESRRTWTSPQRTISRRSPGPAYRKGTSTREHIYPDEQFAGRVDFVSRVPAERHLSSRDVYPSRDSVYMDNHSKSGSRSAAYKPPPRHAKESHGRHMDQSSSYLDNNSRDYGSGLKRPYSLVEDFHSDYIEVEPMHRQPRDHRDYKWTDVDAAYSETAYGRESARLGQDSHIKYDGDRRSSIGHSRGYNALTPSTSYARDDMIRGESGRSYSSFDRDYNSRDYASSETYGGTNAYSSLYSSRGMKNGYPDSRRPRLYY</sequence>
<dbReference type="CDD" id="cd00590">
    <property type="entry name" value="RRM_SF"/>
    <property type="match status" value="3"/>
</dbReference>
<dbReference type="InterPro" id="IPR012677">
    <property type="entry name" value="Nucleotide-bd_a/b_plait_sf"/>
</dbReference>
<evidence type="ECO:0000259" key="4">
    <source>
        <dbReference type="PROSITE" id="PS50102"/>
    </source>
</evidence>
<dbReference type="AlphaFoldDB" id="A0AAP0L702"/>
<feature type="region of interest" description="Disordered" evidence="3">
    <location>
        <begin position="535"/>
        <end position="597"/>
    </location>
</feature>
<protein>
    <recommendedName>
        <fullName evidence="4">RRM domain-containing protein</fullName>
    </recommendedName>
</protein>
<feature type="region of interest" description="Disordered" evidence="3">
    <location>
        <begin position="417"/>
        <end position="517"/>
    </location>
</feature>
<feature type="compositionally biased region" description="Polar residues" evidence="3">
    <location>
        <begin position="1"/>
        <end position="14"/>
    </location>
</feature>
<proteinExistence type="predicted"/>
<keyword evidence="1 2" id="KW-0694">RNA-binding</keyword>
<evidence type="ECO:0000256" key="3">
    <source>
        <dbReference type="SAM" id="MobiDB-lite"/>
    </source>
</evidence>
<gene>
    <name evidence="5" type="ORF">Scep_000938</name>
</gene>
<dbReference type="PANTHER" id="PTHR21245">
    <property type="entry name" value="HETEROGENEOUS NUCLEAR RIBONUCLEOPROTEIN"/>
    <property type="match status" value="1"/>
</dbReference>
<name>A0AAP0L702_9MAGN</name>
<feature type="domain" description="RRM" evidence="4">
    <location>
        <begin position="150"/>
        <end position="228"/>
    </location>
</feature>
<feature type="compositionally biased region" description="Polar residues" evidence="3">
    <location>
        <begin position="581"/>
        <end position="592"/>
    </location>
</feature>
<feature type="compositionally biased region" description="Gly residues" evidence="3">
    <location>
        <begin position="418"/>
        <end position="428"/>
    </location>
</feature>
<accession>A0AAP0L702</accession>
<dbReference type="Proteomes" id="UP001419268">
    <property type="component" value="Unassembled WGS sequence"/>
</dbReference>
<evidence type="ECO:0000256" key="1">
    <source>
        <dbReference type="ARBA" id="ARBA00022884"/>
    </source>
</evidence>
<dbReference type="Gene3D" id="3.30.70.330">
    <property type="match status" value="3"/>
</dbReference>
<keyword evidence="6" id="KW-1185">Reference proteome</keyword>
<dbReference type="SMART" id="SM00360">
    <property type="entry name" value="RRM"/>
    <property type="match status" value="3"/>
</dbReference>
<dbReference type="EMBL" id="JBBNAG010000001">
    <property type="protein sequence ID" value="KAK9165747.1"/>
    <property type="molecule type" value="Genomic_DNA"/>
</dbReference>
<dbReference type="GO" id="GO:0003723">
    <property type="term" value="F:RNA binding"/>
    <property type="evidence" value="ECO:0007669"/>
    <property type="project" value="UniProtKB-UniRule"/>
</dbReference>
<comment type="caution">
    <text evidence="5">The sequence shown here is derived from an EMBL/GenBank/DDBJ whole genome shotgun (WGS) entry which is preliminary data.</text>
</comment>
<evidence type="ECO:0000313" key="6">
    <source>
        <dbReference type="Proteomes" id="UP001419268"/>
    </source>
</evidence>
<dbReference type="PROSITE" id="PS50102">
    <property type="entry name" value="RRM"/>
    <property type="match status" value="3"/>
</dbReference>
<dbReference type="FunFam" id="3.30.70.330:FF:000187">
    <property type="entry name" value="Heterogeneous nuclear ribonucleoprotein Q"/>
    <property type="match status" value="1"/>
</dbReference>
<feature type="region of interest" description="Disordered" evidence="3">
    <location>
        <begin position="1"/>
        <end position="82"/>
    </location>
</feature>
<feature type="domain" description="RRM" evidence="4">
    <location>
        <begin position="230"/>
        <end position="314"/>
    </location>
</feature>
<organism evidence="5 6">
    <name type="scientific">Stephania cephalantha</name>
    <dbReference type="NCBI Taxonomy" id="152367"/>
    <lineage>
        <taxon>Eukaryota</taxon>
        <taxon>Viridiplantae</taxon>
        <taxon>Streptophyta</taxon>
        <taxon>Embryophyta</taxon>
        <taxon>Tracheophyta</taxon>
        <taxon>Spermatophyta</taxon>
        <taxon>Magnoliopsida</taxon>
        <taxon>Ranunculales</taxon>
        <taxon>Menispermaceae</taxon>
        <taxon>Menispermoideae</taxon>
        <taxon>Cissampelideae</taxon>
        <taxon>Stephania</taxon>
    </lineage>
</organism>
<feature type="compositionally biased region" description="Polar residues" evidence="3">
    <location>
        <begin position="704"/>
        <end position="722"/>
    </location>
</feature>
<feature type="region of interest" description="Disordered" evidence="3">
    <location>
        <begin position="681"/>
        <end position="740"/>
    </location>
</feature>
<dbReference type="InterPro" id="IPR035979">
    <property type="entry name" value="RBD_domain_sf"/>
</dbReference>
<evidence type="ECO:0000313" key="5">
    <source>
        <dbReference type="EMBL" id="KAK9165747.1"/>
    </source>
</evidence>
<evidence type="ECO:0000256" key="2">
    <source>
        <dbReference type="PROSITE-ProRule" id="PRU00176"/>
    </source>
</evidence>